<reference evidence="2 3" key="1">
    <citation type="journal article" date="2020" name="Mol. Biol. Evol.">
        <title>Interspecific Gene Flow and the Evolution of Specialization in Black and White Rhinoceros.</title>
        <authorList>
            <person name="Moodley Y."/>
            <person name="Westbury M.V."/>
            <person name="Russo I.M."/>
            <person name="Gopalakrishnan S."/>
            <person name="Rakotoarivelo A."/>
            <person name="Olsen R.A."/>
            <person name="Prost S."/>
            <person name="Tunstall T."/>
            <person name="Ryder O.A."/>
            <person name="Dalen L."/>
            <person name="Bruford M.W."/>
        </authorList>
    </citation>
    <scope>NUCLEOTIDE SEQUENCE [LARGE SCALE GENOMIC DNA]</scope>
    <source>
        <strain evidence="2">SBR-YM</strain>
        <tissue evidence="2">Skin</tissue>
    </source>
</reference>
<evidence type="ECO:0000313" key="2">
    <source>
        <dbReference type="EMBL" id="KAF5916442.1"/>
    </source>
</evidence>
<protein>
    <recommendedName>
        <fullName evidence="4">Immunoglobulin V-set domain-containing protein</fullName>
    </recommendedName>
</protein>
<gene>
    <name evidence="2" type="ORF">HPG69_006846</name>
</gene>
<feature type="region of interest" description="Disordered" evidence="1">
    <location>
        <begin position="75"/>
        <end position="99"/>
    </location>
</feature>
<dbReference type="EMBL" id="JACDTQ010002713">
    <property type="protein sequence ID" value="KAF5916442.1"/>
    <property type="molecule type" value="Genomic_DNA"/>
</dbReference>
<dbReference type="AlphaFoldDB" id="A0A7J7EKX1"/>
<keyword evidence="3" id="KW-1185">Reference proteome</keyword>
<comment type="caution">
    <text evidence="2">The sequence shown here is derived from an EMBL/GenBank/DDBJ whole genome shotgun (WGS) entry which is preliminary data.</text>
</comment>
<sequence length="139" mass="15068">MGYWSGSPSYNSAFQSCISIPADTSKNQLSLQLKSVTTEDTAVYYCATDTVRGSQCEPRHKPACSRQEEWVARGAQHHQGVLRAHRPERPVPEAGAEQGVLSQEQLQESGAGLVKPSQTLSLTSAVSGFSITSSYYGWS</sequence>
<dbReference type="InterPro" id="IPR013783">
    <property type="entry name" value="Ig-like_fold"/>
</dbReference>
<dbReference type="InterPro" id="IPR036179">
    <property type="entry name" value="Ig-like_dom_sf"/>
</dbReference>
<dbReference type="Proteomes" id="UP000551758">
    <property type="component" value="Unassembled WGS sequence"/>
</dbReference>
<evidence type="ECO:0008006" key="4">
    <source>
        <dbReference type="Google" id="ProtNLM"/>
    </source>
</evidence>
<organism evidence="2 3">
    <name type="scientific">Diceros bicornis minor</name>
    <name type="common">South-central black rhinoceros</name>
    <dbReference type="NCBI Taxonomy" id="77932"/>
    <lineage>
        <taxon>Eukaryota</taxon>
        <taxon>Metazoa</taxon>
        <taxon>Chordata</taxon>
        <taxon>Craniata</taxon>
        <taxon>Vertebrata</taxon>
        <taxon>Euteleostomi</taxon>
        <taxon>Mammalia</taxon>
        <taxon>Eutheria</taxon>
        <taxon>Laurasiatheria</taxon>
        <taxon>Perissodactyla</taxon>
        <taxon>Rhinocerotidae</taxon>
        <taxon>Diceros</taxon>
    </lineage>
</organism>
<name>A0A7J7EKX1_DICBM</name>
<evidence type="ECO:0000256" key="1">
    <source>
        <dbReference type="SAM" id="MobiDB-lite"/>
    </source>
</evidence>
<evidence type="ECO:0000313" key="3">
    <source>
        <dbReference type="Proteomes" id="UP000551758"/>
    </source>
</evidence>
<dbReference type="InterPro" id="IPR050199">
    <property type="entry name" value="IgHV"/>
</dbReference>
<accession>A0A7J7EKX1</accession>
<dbReference type="PANTHER" id="PTHR23266">
    <property type="entry name" value="IMMUNOGLOBULIN HEAVY CHAIN"/>
    <property type="match status" value="1"/>
</dbReference>
<dbReference type="Gene3D" id="2.60.40.10">
    <property type="entry name" value="Immunoglobulins"/>
    <property type="match status" value="2"/>
</dbReference>
<proteinExistence type="predicted"/>
<dbReference type="SUPFAM" id="SSF48726">
    <property type="entry name" value="Immunoglobulin"/>
    <property type="match status" value="2"/>
</dbReference>